<comment type="caution">
    <text evidence="2">The sequence shown here is derived from an EMBL/GenBank/DDBJ whole genome shotgun (WGS) entry which is preliminary data.</text>
</comment>
<sequence>MRERLGVWACALSILAVGGWMMVGAHTPEPSPFTVAVAAALPAAVIVPGTARPGVVSPAAEGLQPAAAGSAPVSLETGNAGLVSPEWVRDTAAATLIPERALLGYAGAALRIAAEVPSCRLGWTTLAALGSIESGHGTNAGSALAADGVDRPAVFGPLLDGASYDAVADTDGGTWDAAANADRAVGPLQFIPSTWRAWGADGNGDEVTDPQQIDDAALAAGHYLCHYGDLSQPVDWRAAVFAYNHVDSYVDSVAAAANAYAAQAG</sequence>
<dbReference type="InterPro" id="IPR023346">
    <property type="entry name" value="Lysozyme-like_dom_sf"/>
</dbReference>
<evidence type="ECO:0000259" key="1">
    <source>
        <dbReference type="Pfam" id="PF13406"/>
    </source>
</evidence>
<reference evidence="2 3" key="1">
    <citation type="submission" date="2019-03" db="EMBL/GenBank/DDBJ databases">
        <title>Genomics of glacier-inhabiting Cryobacterium strains.</title>
        <authorList>
            <person name="Liu Q."/>
            <person name="Xin Y.-H."/>
        </authorList>
    </citation>
    <scope>NUCLEOTIDE SEQUENCE [LARGE SCALE GENOMIC DNA]</scope>
    <source>
        <strain evidence="2 3">RHLT2-21</strain>
    </source>
</reference>
<dbReference type="GO" id="GO:0008933">
    <property type="term" value="F:peptidoglycan lytic transglycosylase activity"/>
    <property type="evidence" value="ECO:0007669"/>
    <property type="project" value="TreeGrafter"/>
</dbReference>
<dbReference type="Proteomes" id="UP000297643">
    <property type="component" value="Unassembled WGS sequence"/>
</dbReference>
<accession>A0A4R8W3G4</accession>
<dbReference type="GO" id="GO:0009253">
    <property type="term" value="P:peptidoglycan catabolic process"/>
    <property type="evidence" value="ECO:0007669"/>
    <property type="project" value="TreeGrafter"/>
</dbReference>
<proteinExistence type="predicted"/>
<keyword evidence="3" id="KW-1185">Reference proteome</keyword>
<dbReference type="InterPro" id="IPR031304">
    <property type="entry name" value="SLT_2"/>
</dbReference>
<dbReference type="Gene3D" id="1.10.530.10">
    <property type="match status" value="1"/>
</dbReference>
<organism evidence="2 3">
    <name type="scientific">Cryobacterium mannosilyticum</name>
    <dbReference type="NCBI Taxonomy" id="1259190"/>
    <lineage>
        <taxon>Bacteria</taxon>
        <taxon>Bacillati</taxon>
        <taxon>Actinomycetota</taxon>
        <taxon>Actinomycetes</taxon>
        <taxon>Micrococcales</taxon>
        <taxon>Microbacteriaceae</taxon>
        <taxon>Cryobacterium</taxon>
    </lineage>
</organism>
<dbReference type="RefSeq" id="WP_134510836.1">
    <property type="nucleotide sequence ID" value="NZ_SOFM01000049.1"/>
</dbReference>
<evidence type="ECO:0000313" key="2">
    <source>
        <dbReference type="EMBL" id="TFB99953.1"/>
    </source>
</evidence>
<dbReference type="EMBL" id="SOFM01000049">
    <property type="protein sequence ID" value="TFB99953.1"/>
    <property type="molecule type" value="Genomic_DNA"/>
</dbReference>
<feature type="domain" description="Transglycosylase SLT" evidence="1">
    <location>
        <begin position="184"/>
        <end position="228"/>
    </location>
</feature>
<dbReference type="PANTHER" id="PTHR30163:SF8">
    <property type="entry name" value="LYTIC MUREIN TRANSGLYCOSYLASE"/>
    <property type="match status" value="1"/>
</dbReference>
<dbReference type="PANTHER" id="PTHR30163">
    <property type="entry name" value="MEMBRANE-BOUND LYTIC MUREIN TRANSGLYCOSYLASE B"/>
    <property type="match status" value="1"/>
</dbReference>
<protein>
    <submittedName>
        <fullName evidence="2">Murein transglycosylase</fullName>
    </submittedName>
</protein>
<name>A0A4R8W3G4_9MICO</name>
<dbReference type="CDD" id="cd13399">
    <property type="entry name" value="Slt35-like"/>
    <property type="match status" value="1"/>
</dbReference>
<gene>
    <name evidence="2" type="ORF">E3O32_16060</name>
</gene>
<dbReference type="InterPro" id="IPR043426">
    <property type="entry name" value="MltB-like"/>
</dbReference>
<dbReference type="SUPFAM" id="SSF53955">
    <property type="entry name" value="Lysozyme-like"/>
    <property type="match status" value="1"/>
</dbReference>
<evidence type="ECO:0000313" key="3">
    <source>
        <dbReference type="Proteomes" id="UP000297643"/>
    </source>
</evidence>
<dbReference type="Pfam" id="PF13406">
    <property type="entry name" value="SLT_2"/>
    <property type="match status" value="1"/>
</dbReference>
<dbReference type="AlphaFoldDB" id="A0A4R8W3G4"/>